<feature type="transmembrane region" description="Helical" evidence="4">
    <location>
        <begin position="22"/>
        <end position="42"/>
    </location>
</feature>
<evidence type="ECO:0000256" key="3">
    <source>
        <dbReference type="ARBA" id="ARBA00022842"/>
    </source>
</evidence>
<dbReference type="Proteomes" id="UP000694925">
    <property type="component" value="Unplaced"/>
</dbReference>
<reference evidence="7" key="1">
    <citation type="submission" date="2025-08" db="UniProtKB">
        <authorList>
            <consortium name="RefSeq"/>
        </authorList>
    </citation>
    <scope>IDENTIFICATION</scope>
    <source>
        <tissue evidence="7">Whole body</tissue>
    </source>
</reference>
<evidence type="ECO:0000259" key="5">
    <source>
        <dbReference type="Pfam" id="PF16212"/>
    </source>
</evidence>
<keyword evidence="4" id="KW-0812">Transmembrane</keyword>
<dbReference type="GO" id="GO:0005886">
    <property type="term" value="C:plasma membrane"/>
    <property type="evidence" value="ECO:0007669"/>
    <property type="project" value="TreeGrafter"/>
</dbReference>
<dbReference type="GO" id="GO:0005783">
    <property type="term" value="C:endoplasmic reticulum"/>
    <property type="evidence" value="ECO:0007669"/>
    <property type="project" value="TreeGrafter"/>
</dbReference>
<comment type="subcellular location">
    <subcellularLocation>
        <location evidence="1">Membrane</location>
        <topology evidence="1">Multi-pass membrane protein</topology>
    </subcellularLocation>
</comment>
<keyword evidence="2" id="KW-0479">Metal-binding</keyword>
<dbReference type="Pfam" id="PF16212">
    <property type="entry name" value="PhoLip_ATPase_C"/>
    <property type="match status" value="1"/>
</dbReference>
<gene>
    <name evidence="7" type="primary">LOC108624562</name>
</gene>
<organism evidence="6 7">
    <name type="scientific">Ceratina calcarata</name>
    <dbReference type="NCBI Taxonomy" id="156304"/>
    <lineage>
        <taxon>Eukaryota</taxon>
        <taxon>Metazoa</taxon>
        <taxon>Ecdysozoa</taxon>
        <taxon>Arthropoda</taxon>
        <taxon>Hexapoda</taxon>
        <taxon>Insecta</taxon>
        <taxon>Pterygota</taxon>
        <taxon>Neoptera</taxon>
        <taxon>Endopterygota</taxon>
        <taxon>Hymenoptera</taxon>
        <taxon>Apocrita</taxon>
        <taxon>Aculeata</taxon>
        <taxon>Apoidea</taxon>
        <taxon>Anthophila</taxon>
        <taxon>Apidae</taxon>
        <taxon>Ceratina</taxon>
        <taxon>Zadontomerus</taxon>
    </lineage>
</organism>
<keyword evidence="3" id="KW-0460">Magnesium</keyword>
<keyword evidence="6" id="KW-1185">Reference proteome</keyword>
<dbReference type="PANTHER" id="PTHR24092:SF175">
    <property type="entry name" value="PHOSPHOLIPID-TRANSPORTING ATPASE"/>
    <property type="match status" value="1"/>
</dbReference>
<feature type="domain" description="P-type ATPase C-terminal" evidence="5">
    <location>
        <begin position="8"/>
        <end position="116"/>
    </location>
</feature>
<dbReference type="RefSeq" id="XP_017879448.2">
    <property type="nucleotide sequence ID" value="XM_018023959.2"/>
</dbReference>
<keyword evidence="4" id="KW-1133">Transmembrane helix</keyword>
<evidence type="ECO:0000256" key="4">
    <source>
        <dbReference type="SAM" id="Phobius"/>
    </source>
</evidence>
<keyword evidence="4" id="KW-0472">Membrane</keyword>
<evidence type="ECO:0000313" key="6">
    <source>
        <dbReference type="Proteomes" id="UP000694925"/>
    </source>
</evidence>
<feature type="transmembrane region" description="Helical" evidence="4">
    <location>
        <begin position="92"/>
        <end position="115"/>
    </location>
</feature>
<dbReference type="GO" id="GO:0046872">
    <property type="term" value="F:metal ion binding"/>
    <property type="evidence" value="ECO:0007669"/>
    <property type="project" value="UniProtKB-KW"/>
</dbReference>
<dbReference type="GO" id="GO:0140326">
    <property type="term" value="F:ATPase-coupled intramembrane lipid transporter activity"/>
    <property type="evidence" value="ECO:0007669"/>
    <property type="project" value="TreeGrafter"/>
</dbReference>
<dbReference type="AlphaFoldDB" id="A0AAJ7N6L5"/>
<name>A0AAJ7N6L5_9HYME</name>
<protein>
    <submittedName>
        <fullName evidence="7">Uncharacterized protein LOC108624562</fullName>
    </submittedName>
</protein>
<proteinExistence type="predicted"/>
<feature type="transmembrane region" description="Helical" evidence="4">
    <location>
        <begin position="49"/>
        <end position="72"/>
    </location>
</feature>
<evidence type="ECO:0000313" key="7">
    <source>
        <dbReference type="RefSeq" id="XP_017879448.2"/>
    </source>
</evidence>
<evidence type="ECO:0000256" key="2">
    <source>
        <dbReference type="ARBA" id="ARBA00022723"/>
    </source>
</evidence>
<dbReference type="GO" id="GO:0045332">
    <property type="term" value="P:phospholipid translocation"/>
    <property type="evidence" value="ECO:0007669"/>
    <property type="project" value="TreeGrafter"/>
</dbReference>
<dbReference type="KEGG" id="ccal:108624562"/>
<sequence length="150" mass="17442">MTHVYVNINPVTLHNNTPIDQWSFSSCVFHIVTLVVNLQVLLRSSYWTMPLVVTVVLSELVTIAYALIHSSVHARYDGDLLRVFHILMASLNFWLLTIIVIFVCLIPDCLVMIYNSYNPMRILRRNEERPRYSNNEVNEEVPLETMVNVH</sequence>
<evidence type="ECO:0000256" key="1">
    <source>
        <dbReference type="ARBA" id="ARBA00004141"/>
    </source>
</evidence>
<accession>A0AAJ7N6L5</accession>
<dbReference type="PANTHER" id="PTHR24092">
    <property type="entry name" value="PROBABLE PHOSPHOLIPID-TRANSPORTING ATPASE"/>
    <property type="match status" value="1"/>
</dbReference>
<dbReference type="GeneID" id="108624562"/>
<dbReference type="InterPro" id="IPR032630">
    <property type="entry name" value="P_typ_ATPase_c"/>
</dbReference>